<dbReference type="Proteomes" id="UP000319014">
    <property type="component" value="Unassembled WGS sequence"/>
</dbReference>
<evidence type="ECO:0000313" key="1">
    <source>
        <dbReference type="EMBL" id="SMO79147.1"/>
    </source>
</evidence>
<organism evidence="1 2">
    <name type="scientific">Paracoccus laeviglucosivorans</name>
    <dbReference type="NCBI Taxonomy" id="1197861"/>
    <lineage>
        <taxon>Bacteria</taxon>
        <taxon>Pseudomonadati</taxon>
        <taxon>Pseudomonadota</taxon>
        <taxon>Alphaproteobacteria</taxon>
        <taxon>Rhodobacterales</taxon>
        <taxon>Paracoccaceae</taxon>
        <taxon>Paracoccus</taxon>
    </lineage>
</organism>
<dbReference type="EMBL" id="FXTK01000011">
    <property type="protein sequence ID" value="SMO79147.1"/>
    <property type="molecule type" value="Genomic_DNA"/>
</dbReference>
<protein>
    <submittedName>
        <fullName evidence="1">Uncharacterized protein</fullName>
    </submittedName>
</protein>
<keyword evidence="2" id="KW-1185">Reference proteome</keyword>
<gene>
    <name evidence="1" type="ORF">SAMN06265221_11164</name>
</gene>
<reference evidence="1 2" key="1">
    <citation type="submission" date="2017-05" db="EMBL/GenBank/DDBJ databases">
        <authorList>
            <person name="Varghese N."/>
            <person name="Submissions S."/>
        </authorList>
    </citation>
    <scope>NUCLEOTIDE SEQUENCE [LARGE SCALE GENOMIC DNA]</scope>
    <source>
        <strain evidence="1 2">DSM 100094</strain>
    </source>
</reference>
<name>A0A521E5G1_9RHOB</name>
<evidence type="ECO:0000313" key="2">
    <source>
        <dbReference type="Proteomes" id="UP000319014"/>
    </source>
</evidence>
<dbReference type="AlphaFoldDB" id="A0A521E5G1"/>
<proteinExistence type="predicted"/>
<sequence>MQASEGQNSVLYVDRRGVAVESDRAERFAAETERLAEILAASAIPEECGFRIRPAPARGGFAIHRSIEITPVGTDGFEAVHRGAGGRSAIRAADVFDRMINSAQRRKQPWPLTPGQIAMGRRYAALVEFLASDGVKLSKLEASFGGGDGGNWMDRRLQLSDEVAGMRKRIGTGIAMAVRRVRPSERGDAHRGPILDRTLVDMVCLQGRSLEDVLKAHGWMKNARTHRGVTEALCGALDRMIGYRA</sequence>
<accession>A0A521E5G1</accession>